<keyword evidence="2" id="KW-1185">Reference proteome</keyword>
<gene>
    <name evidence="1" type="ORF">AVEN_201224_1</name>
</gene>
<organism evidence="1 2">
    <name type="scientific">Araneus ventricosus</name>
    <name type="common">Orbweaver spider</name>
    <name type="synonym">Epeira ventricosa</name>
    <dbReference type="NCBI Taxonomy" id="182803"/>
    <lineage>
        <taxon>Eukaryota</taxon>
        <taxon>Metazoa</taxon>
        <taxon>Ecdysozoa</taxon>
        <taxon>Arthropoda</taxon>
        <taxon>Chelicerata</taxon>
        <taxon>Arachnida</taxon>
        <taxon>Araneae</taxon>
        <taxon>Araneomorphae</taxon>
        <taxon>Entelegynae</taxon>
        <taxon>Araneoidea</taxon>
        <taxon>Araneidae</taxon>
        <taxon>Araneus</taxon>
    </lineage>
</organism>
<protein>
    <submittedName>
        <fullName evidence="1">Uncharacterized protein</fullName>
    </submittedName>
</protein>
<dbReference type="SUPFAM" id="SSF53098">
    <property type="entry name" value="Ribonuclease H-like"/>
    <property type="match status" value="1"/>
</dbReference>
<reference evidence="1 2" key="1">
    <citation type="journal article" date="2019" name="Sci. Rep.">
        <title>Orb-weaving spider Araneus ventricosus genome elucidates the spidroin gene catalogue.</title>
        <authorList>
            <person name="Kono N."/>
            <person name="Nakamura H."/>
            <person name="Ohtoshi R."/>
            <person name="Moran D.A.P."/>
            <person name="Shinohara A."/>
            <person name="Yoshida Y."/>
            <person name="Fujiwara M."/>
            <person name="Mori M."/>
            <person name="Tomita M."/>
            <person name="Arakawa K."/>
        </authorList>
    </citation>
    <scope>NUCLEOTIDE SEQUENCE [LARGE SCALE GENOMIC DNA]</scope>
</reference>
<dbReference type="OrthoDB" id="6783526at2759"/>
<dbReference type="GO" id="GO:0003676">
    <property type="term" value="F:nucleic acid binding"/>
    <property type="evidence" value="ECO:0007669"/>
    <property type="project" value="InterPro"/>
</dbReference>
<dbReference type="EMBL" id="BGPR01002074">
    <property type="protein sequence ID" value="GBM67295.1"/>
    <property type="molecule type" value="Genomic_DNA"/>
</dbReference>
<name>A0A4Y2HPN9_ARAVE</name>
<dbReference type="Proteomes" id="UP000499080">
    <property type="component" value="Unassembled WGS sequence"/>
</dbReference>
<dbReference type="InterPro" id="IPR036397">
    <property type="entry name" value="RNaseH_sf"/>
</dbReference>
<evidence type="ECO:0000313" key="2">
    <source>
        <dbReference type="Proteomes" id="UP000499080"/>
    </source>
</evidence>
<dbReference type="Gene3D" id="3.30.420.10">
    <property type="entry name" value="Ribonuclease H-like superfamily/Ribonuclease H"/>
    <property type="match status" value="1"/>
</dbReference>
<comment type="caution">
    <text evidence="1">The sequence shown here is derived from an EMBL/GenBank/DDBJ whole genome shotgun (WGS) entry which is preliminary data.</text>
</comment>
<evidence type="ECO:0000313" key="1">
    <source>
        <dbReference type="EMBL" id="GBM67295.1"/>
    </source>
</evidence>
<proteinExistence type="predicted"/>
<sequence length="168" mass="19044">MVIIFYLAGPPSPPTHHASFFTAEITAIPYALSQIFNIPPDNYIIYSDSLSALESMTPVYRFSYPLILNVLELHDCLTSKVFSILFCWIPSHDGISDSELADNLDKSATNSLNSPVLINDVKNYAKFILHSKWQTQWDRKDNKLHSIKRLMIVGLVYQSESSTQFSPD</sequence>
<dbReference type="InterPro" id="IPR012337">
    <property type="entry name" value="RNaseH-like_sf"/>
</dbReference>
<dbReference type="AlphaFoldDB" id="A0A4Y2HPN9"/>
<accession>A0A4Y2HPN9</accession>